<dbReference type="GO" id="GO:0005886">
    <property type="term" value="C:plasma membrane"/>
    <property type="evidence" value="ECO:0007669"/>
    <property type="project" value="UniProtKB-SubCell"/>
</dbReference>
<dbReference type="EMBL" id="PFLC01000053">
    <property type="protein sequence ID" value="PIY62106.1"/>
    <property type="molecule type" value="Genomic_DNA"/>
</dbReference>
<dbReference type="Gene3D" id="1.20.1250.20">
    <property type="entry name" value="MFS general substrate transporter like domains"/>
    <property type="match status" value="1"/>
</dbReference>
<dbReference type="Pfam" id="PF07690">
    <property type="entry name" value="MFS_1"/>
    <property type="match status" value="1"/>
</dbReference>
<dbReference type="GO" id="GO:0022857">
    <property type="term" value="F:transmembrane transporter activity"/>
    <property type="evidence" value="ECO:0007669"/>
    <property type="project" value="InterPro"/>
</dbReference>
<feature type="transmembrane region" description="Helical" evidence="7">
    <location>
        <begin position="180"/>
        <end position="198"/>
    </location>
</feature>
<feature type="transmembrane region" description="Helical" evidence="7">
    <location>
        <begin position="156"/>
        <end position="174"/>
    </location>
</feature>
<dbReference type="InterPro" id="IPR020846">
    <property type="entry name" value="MFS_dom"/>
</dbReference>
<comment type="subcellular location">
    <subcellularLocation>
        <location evidence="1">Cell membrane</location>
        <topology evidence="1">Multi-pass membrane protein</topology>
    </subcellularLocation>
</comment>
<evidence type="ECO:0000256" key="6">
    <source>
        <dbReference type="ARBA" id="ARBA00023136"/>
    </source>
</evidence>
<evidence type="ECO:0000256" key="5">
    <source>
        <dbReference type="ARBA" id="ARBA00022989"/>
    </source>
</evidence>
<protein>
    <recommendedName>
        <fullName evidence="8">Major facilitator superfamily (MFS) profile domain-containing protein</fullName>
    </recommendedName>
</protein>
<evidence type="ECO:0000259" key="8">
    <source>
        <dbReference type="PROSITE" id="PS50850"/>
    </source>
</evidence>
<dbReference type="Proteomes" id="UP000230973">
    <property type="component" value="Unassembled WGS sequence"/>
</dbReference>
<name>A0A2M7QA28_9BACT</name>
<evidence type="ECO:0000313" key="10">
    <source>
        <dbReference type="Proteomes" id="UP000230973"/>
    </source>
</evidence>
<dbReference type="InterPro" id="IPR036259">
    <property type="entry name" value="MFS_trans_sf"/>
</dbReference>
<feature type="transmembrane region" description="Helical" evidence="7">
    <location>
        <begin position="90"/>
        <end position="109"/>
    </location>
</feature>
<dbReference type="PANTHER" id="PTHR23517">
    <property type="entry name" value="RESISTANCE PROTEIN MDTM, PUTATIVE-RELATED-RELATED"/>
    <property type="match status" value="1"/>
</dbReference>
<evidence type="ECO:0000256" key="2">
    <source>
        <dbReference type="ARBA" id="ARBA00022448"/>
    </source>
</evidence>
<evidence type="ECO:0000256" key="4">
    <source>
        <dbReference type="ARBA" id="ARBA00022692"/>
    </source>
</evidence>
<dbReference type="PROSITE" id="PS50850">
    <property type="entry name" value="MFS"/>
    <property type="match status" value="1"/>
</dbReference>
<dbReference type="PANTHER" id="PTHR23517:SF3">
    <property type="entry name" value="INTEGRAL MEMBRANE TRANSPORT PROTEIN"/>
    <property type="match status" value="1"/>
</dbReference>
<gene>
    <name evidence="9" type="ORF">COY93_04050</name>
</gene>
<evidence type="ECO:0000313" key="9">
    <source>
        <dbReference type="EMBL" id="PIY62106.1"/>
    </source>
</evidence>
<dbReference type="InterPro" id="IPR050171">
    <property type="entry name" value="MFS_Transporters"/>
</dbReference>
<keyword evidence="2" id="KW-0813">Transport</keyword>
<keyword evidence="5 7" id="KW-1133">Transmembrane helix</keyword>
<comment type="caution">
    <text evidence="9">The sequence shown here is derived from an EMBL/GenBank/DDBJ whole genome shotgun (WGS) entry which is preliminary data.</text>
</comment>
<feature type="transmembrane region" description="Helical" evidence="7">
    <location>
        <begin position="56"/>
        <end position="78"/>
    </location>
</feature>
<feature type="transmembrane region" description="Helical" evidence="7">
    <location>
        <begin position="21"/>
        <end position="44"/>
    </location>
</feature>
<organism evidence="9 10">
    <name type="scientific">Candidatus Uhrbacteria bacterium CG_4_10_14_0_8_um_filter_58_22</name>
    <dbReference type="NCBI Taxonomy" id="1975029"/>
    <lineage>
        <taxon>Bacteria</taxon>
        <taxon>Candidatus Uhriibacteriota</taxon>
    </lineage>
</organism>
<feature type="domain" description="Major facilitator superfamily (MFS) profile" evidence="8">
    <location>
        <begin position="18"/>
        <end position="226"/>
    </location>
</feature>
<reference evidence="10" key="1">
    <citation type="submission" date="2017-09" db="EMBL/GenBank/DDBJ databases">
        <title>Depth-based differentiation of microbial function through sediment-hosted aquifers and enrichment of novel symbionts in the deep terrestrial subsurface.</title>
        <authorList>
            <person name="Probst A.J."/>
            <person name="Ladd B."/>
            <person name="Jarett J.K."/>
            <person name="Geller-Mcgrath D.E."/>
            <person name="Sieber C.M.K."/>
            <person name="Emerson J.B."/>
            <person name="Anantharaman K."/>
            <person name="Thomas B.C."/>
            <person name="Malmstrom R."/>
            <person name="Stieglmeier M."/>
            <person name="Klingl A."/>
            <person name="Woyke T."/>
            <person name="Ryan C.M."/>
            <person name="Banfield J.F."/>
        </authorList>
    </citation>
    <scope>NUCLEOTIDE SEQUENCE [LARGE SCALE GENOMIC DNA]</scope>
</reference>
<feature type="transmembrane region" description="Helical" evidence="7">
    <location>
        <begin position="115"/>
        <end position="136"/>
    </location>
</feature>
<proteinExistence type="predicted"/>
<evidence type="ECO:0000256" key="3">
    <source>
        <dbReference type="ARBA" id="ARBA00022475"/>
    </source>
</evidence>
<evidence type="ECO:0000256" key="7">
    <source>
        <dbReference type="SAM" id="Phobius"/>
    </source>
</evidence>
<keyword evidence="6 7" id="KW-0472">Membrane</keyword>
<evidence type="ECO:0000256" key="1">
    <source>
        <dbReference type="ARBA" id="ARBA00004651"/>
    </source>
</evidence>
<dbReference type="SUPFAM" id="SSF103473">
    <property type="entry name" value="MFS general substrate transporter"/>
    <property type="match status" value="1"/>
</dbReference>
<accession>A0A2M7QA28</accession>
<dbReference type="InterPro" id="IPR011701">
    <property type="entry name" value="MFS"/>
</dbReference>
<keyword evidence="4 7" id="KW-0812">Transmembrane</keyword>
<sequence length="226" mass="24919">MKMDDRTHKTRRQKVNHIILTMINTDLLFYLAVGLTGPIIAIFYSDHIRGGSVALAGLAAAIFWVVKSVVQVPVSIYADRHPGEIDDYTMMLVGFTLAAVVPLLYFLFVTEVWQVLLMQSISGVAYGLSVPTYLSIFSRHIDKKKESFEWTLQSNAVGLGYACASALGGLLAQYFGFRVLFLIASIVMFLASVMLLFIRSDIINSDRLELASAETNLTGTGLPSKN</sequence>
<keyword evidence="3" id="KW-1003">Cell membrane</keyword>
<dbReference type="AlphaFoldDB" id="A0A2M7QA28"/>